<name>A0A953HVA4_9BACT</name>
<dbReference type="GO" id="GO:0004016">
    <property type="term" value="F:adenylate cyclase activity"/>
    <property type="evidence" value="ECO:0007669"/>
    <property type="project" value="UniProtKB-ARBA"/>
</dbReference>
<dbReference type="GO" id="GO:0006171">
    <property type="term" value="P:cAMP biosynthetic process"/>
    <property type="evidence" value="ECO:0007669"/>
    <property type="project" value="TreeGrafter"/>
</dbReference>
<dbReference type="InterPro" id="IPR029787">
    <property type="entry name" value="Nucleotide_cyclase"/>
</dbReference>
<dbReference type="Proteomes" id="UP000753961">
    <property type="component" value="Unassembled WGS sequence"/>
</dbReference>
<feature type="region of interest" description="Disordered" evidence="1">
    <location>
        <begin position="1"/>
        <end position="23"/>
    </location>
</feature>
<evidence type="ECO:0000313" key="3">
    <source>
        <dbReference type="EMBL" id="MBY5957181.1"/>
    </source>
</evidence>
<protein>
    <submittedName>
        <fullName evidence="3">Adenylate/guanylate cyclase domain-containing protein</fullName>
    </submittedName>
</protein>
<evidence type="ECO:0000259" key="2">
    <source>
        <dbReference type="PROSITE" id="PS50125"/>
    </source>
</evidence>
<reference evidence="3" key="1">
    <citation type="submission" date="2021-06" db="EMBL/GenBank/DDBJ databases">
        <title>44 bacteria genomes isolated from Dapeng, Shenzhen.</title>
        <authorList>
            <person name="Zheng W."/>
            <person name="Yu S."/>
            <person name="Huang Y."/>
        </authorList>
    </citation>
    <scope>NUCLEOTIDE SEQUENCE</scope>
    <source>
        <strain evidence="3">DP5N28-2</strain>
    </source>
</reference>
<comment type="caution">
    <text evidence="3">The sequence shown here is derived from an EMBL/GenBank/DDBJ whole genome shotgun (WGS) entry which is preliminary data.</text>
</comment>
<accession>A0A953HVA4</accession>
<dbReference type="PANTHER" id="PTHR43081:SF18">
    <property type="entry name" value="BLL7624 PROTEIN"/>
    <property type="match status" value="1"/>
</dbReference>
<dbReference type="PANTHER" id="PTHR43081">
    <property type="entry name" value="ADENYLATE CYCLASE, TERMINAL-DIFFERENTIATION SPECIFIC-RELATED"/>
    <property type="match status" value="1"/>
</dbReference>
<organism evidence="3 4">
    <name type="scientific">Membranihabitans marinus</name>
    <dbReference type="NCBI Taxonomy" id="1227546"/>
    <lineage>
        <taxon>Bacteria</taxon>
        <taxon>Pseudomonadati</taxon>
        <taxon>Bacteroidota</taxon>
        <taxon>Saprospiria</taxon>
        <taxon>Saprospirales</taxon>
        <taxon>Saprospiraceae</taxon>
        <taxon>Membranihabitans</taxon>
    </lineage>
</organism>
<dbReference type="SUPFAM" id="SSF55073">
    <property type="entry name" value="Nucleotide cyclase"/>
    <property type="match status" value="1"/>
</dbReference>
<keyword evidence="4" id="KW-1185">Reference proteome</keyword>
<evidence type="ECO:0000256" key="1">
    <source>
        <dbReference type="SAM" id="MobiDB-lite"/>
    </source>
</evidence>
<proteinExistence type="predicted"/>
<evidence type="ECO:0000313" key="4">
    <source>
        <dbReference type="Proteomes" id="UP000753961"/>
    </source>
</evidence>
<feature type="compositionally biased region" description="Polar residues" evidence="1">
    <location>
        <begin position="1"/>
        <end position="16"/>
    </location>
</feature>
<dbReference type="RefSeq" id="WP_222578704.1">
    <property type="nucleotide sequence ID" value="NZ_JAHVHU010000004.1"/>
</dbReference>
<dbReference type="GO" id="GO:0035556">
    <property type="term" value="P:intracellular signal transduction"/>
    <property type="evidence" value="ECO:0007669"/>
    <property type="project" value="InterPro"/>
</dbReference>
<sequence>MLSKDSQNTDTENDTTSWERERKGMEEEIHDLKILYETIAEHSSAIENELDDKNREVSALIQQLKKYLSPQLYKLIVGKPGNISLDYRREFLTIFFSDIMNFTEISDRTDPEVLSDILNEYLNDMAQIALAHGGTVDKFMGDAIMVFFGAPEHTDDKNHARDCCKMALEMQQKIRHIDHEWMQRGIPQGLKVRMGIHSGYCTVGNFGAENRMDYTIIGGNVNIASRLESLATPQSIFISSITRNLLTNDFIAEFDQMLQVKGIHYPVEVFRLLGHREDVHTVDNPYLVKHKDGFVLNEIEFDHKKTSSGEISRIKEALHNVLSIIDKSH</sequence>
<dbReference type="SMART" id="SM00044">
    <property type="entry name" value="CYCc"/>
    <property type="match status" value="1"/>
</dbReference>
<feature type="domain" description="Guanylate cyclase" evidence="2">
    <location>
        <begin position="93"/>
        <end position="228"/>
    </location>
</feature>
<dbReference type="AlphaFoldDB" id="A0A953HVA4"/>
<dbReference type="CDD" id="cd07302">
    <property type="entry name" value="CHD"/>
    <property type="match status" value="1"/>
</dbReference>
<dbReference type="InterPro" id="IPR001054">
    <property type="entry name" value="A/G_cyclase"/>
</dbReference>
<dbReference type="EMBL" id="JAHVHU010000004">
    <property type="protein sequence ID" value="MBY5957181.1"/>
    <property type="molecule type" value="Genomic_DNA"/>
</dbReference>
<dbReference type="Pfam" id="PF00211">
    <property type="entry name" value="Guanylate_cyc"/>
    <property type="match status" value="1"/>
</dbReference>
<gene>
    <name evidence="3" type="ORF">KUV50_03475</name>
</gene>
<dbReference type="InterPro" id="IPR050697">
    <property type="entry name" value="Adenylyl/Guanylyl_Cyclase_3/4"/>
</dbReference>
<dbReference type="PROSITE" id="PS50125">
    <property type="entry name" value="GUANYLATE_CYCLASE_2"/>
    <property type="match status" value="1"/>
</dbReference>
<dbReference type="Gene3D" id="3.30.70.1230">
    <property type="entry name" value="Nucleotide cyclase"/>
    <property type="match status" value="1"/>
</dbReference>